<dbReference type="Proteomes" id="UP001407405">
    <property type="component" value="Unassembled WGS sequence"/>
</dbReference>
<dbReference type="InterPro" id="IPR008258">
    <property type="entry name" value="Transglycosylase_SLT_dom_1"/>
</dbReference>
<sequence length="247" mass="29088">MKIDKTSLIWSMAVVVLVTWMMTHPPEEKSEISMEIQVTASADQWLHLHRHENHHPETFVRGLLLENKRLSDYRIDRALSAETISRLRFIASETGLVDEAAWILLQGCEAFRLDPWMVLALIDIETGGTFRGDLVGSNNDRGYMQITPITEQHLFNRHSGQWSFTYDPEMIFESWYNLTLGMQYLRELADRQDETDWVQVLGEYNRGPDGLRIHFERHQTMETAYSRRVLERSREWAERYQNKGHSF</sequence>
<dbReference type="EMBL" id="JBCITM010000003">
    <property type="protein sequence ID" value="MEN1759622.1"/>
    <property type="molecule type" value="Genomic_DNA"/>
</dbReference>
<dbReference type="SUPFAM" id="SSF53955">
    <property type="entry name" value="Lysozyme-like"/>
    <property type="match status" value="1"/>
</dbReference>
<keyword evidence="1" id="KW-0812">Transmembrane</keyword>
<evidence type="ECO:0000313" key="4">
    <source>
        <dbReference type="Proteomes" id="UP001407405"/>
    </source>
</evidence>
<feature type="domain" description="Transglycosylase SLT" evidence="2">
    <location>
        <begin position="110"/>
        <end position="220"/>
    </location>
</feature>
<evidence type="ECO:0000259" key="2">
    <source>
        <dbReference type="Pfam" id="PF01464"/>
    </source>
</evidence>
<name>A0ABU9VR27_9CLOT</name>
<gene>
    <name evidence="3" type="ORF">AAIG11_03970</name>
</gene>
<dbReference type="InterPro" id="IPR023346">
    <property type="entry name" value="Lysozyme-like_dom_sf"/>
</dbReference>
<feature type="transmembrane region" description="Helical" evidence="1">
    <location>
        <begin position="7"/>
        <end position="23"/>
    </location>
</feature>
<dbReference type="CDD" id="cd00254">
    <property type="entry name" value="LT-like"/>
    <property type="match status" value="1"/>
</dbReference>
<keyword evidence="4" id="KW-1185">Reference proteome</keyword>
<dbReference type="GO" id="GO:0016829">
    <property type="term" value="F:lyase activity"/>
    <property type="evidence" value="ECO:0007669"/>
    <property type="project" value="UniProtKB-KW"/>
</dbReference>
<dbReference type="Pfam" id="PF01464">
    <property type="entry name" value="SLT"/>
    <property type="match status" value="1"/>
</dbReference>
<evidence type="ECO:0000313" key="3">
    <source>
        <dbReference type="EMBL" id="MEN1759622.1"/>
    </source>
</evidence>
<keyword evidence="3" id="KW-0456">Lyase</keyword>
<dbReference type="EC" id="4.2.2.n1" evidence="3"/>
<dbReference type="Gene3D" id="1.10.530.10">
    <property type="match status" value="1"/>
</dbReference>
<accession>A0ABU9VR27</accession>
<proteinExistence type="predicted"/>
<evidence type="ECO:0000256" key="1">
    <source>
        <dbReference type="SAM" id="Phobius"/>
    </source>
</evidence>
<reference evidence="3 4" key="1">
    <citation type="submission" date="2024-04" db="EMBL/GenBank/DDBJ databases">
        <title>Genome sequencing and metabolic network reconstruction of aminoacids and betaine degradation by Anoxynatronum sibiricum.</title>
        <authorList>
            <person name="Detkova E.N."/>
            <person name="Boltjanskaja Y.V."/>
            <person name="Mardanov A.V."/>
            <person name="Kevbrin V."/>
        </authorList>
    </citation>
    <scope>NUCLEOTIDE SEQUENCE [LARGE SCALE GENOMIC DNA]</scope>
    <source>
        <strain evidence="3 4">Z-7981</strain>
    </source>
</reference>
<organism evidence="3 4">
    <name type="scientific">Anoxynatronum sibiricum</name>
    <dbReference type="NCBI Taxonomy" id="210623"/>
    <lineage>
        <taxon>Bacteria</taxon>
        <taxon>Bacillati</taxon>
        <taxon>Bacillota</taxon>
        <taxon>Clostridia</taxon>
        <taxon>Eubacteriales</taxon>
        <taxon>Clostridiaceae</taxon>
        <taxon>Anoxynatronum</taxon>
    </lineage>
</organism>
<keyword evidence="1" id="KW-0472">Membrane</keyword>
<dbReference type="RefSeq" id="WP_343184983.1">
    <property type="nucleotide sequence ID" value="NZ_JBCITM010000003.1"/>
</dbReference>
<comment type="caution">
    <text evidence="3">The sequence shown here is derived from an EMBL/GenBank/DDBJ whole genome shotgun (WGS) entry which is preliminary data.</text>
</comment>
<protein>
    <submittedName>
        <fullName evidence="3">Lytic transglycosylase domain-containing protein</fullName>
        <ecNumber evidence="3">4.2.2.n1</ecNumber>
    </submittedName>
</protein>
<keyword evidence="1" id="KW-1133">Transmembrane helix</keyword>